<feature type="region of interest" description="Disordered" evidence="1">
    <location>
        <begin position="149"/>
        <end position="179"/>
    </location>
</feature>
<sequence>MDFNHPSWGRRDIKVLREKAWAWKNAQTQAERDQIFEEYGVHWSKYWHSPYWDPTRMLVINGMHCVLEGLMHYHCRKVLRVDAVVAKKKERGPMAFEQDWRAYNPSQVPPAYLLKAPAKEGKQIFSIQSRLVAPFVLEDGVEPVAESLAPRGDEDQEMPPVPESNETPVPTSPPANDSDAVEKLRKALQSKNLLPLCFVCYSLGLNISAAKLKKADYAEKLITWRVSQSLAGFDHDWVSCTGQVAAPYQLKNPAVEEPQVPKIQSLLMAPLSRGESEVVSDAEGDEGPIAAACAVPASLTTPSGPDPIKVKKAVAALTKALKSYNLSSLRFVAYSLGLDMNRPNKKSYYAAKLTDWRLTKPLVNPHFVSRAIDLTKLKFIQCVIANTSTPAWVHSVPKNYGESNTGTIKADKWCILSTLYLPIALILLWGDLDREEGEPTKHLVSLECLTTAWLCSKPLYWPASLPRPLRADTPRIGTDRGNELDTGS</sequence>
<keyword evidence="3" id="KW-1185">Reference proteome</keyword>
<name>A0AAD7IS29_9AGAR</name>
<reference evidence="2" key="1">
    <citation type="submission" date="2023-03" db="EMBL/GenBank/DDBJ databases">
        <title>Massive genome expansion in bonnet fungi (Mycena s.s.) driven by repeated elements and novel gene families across ecological guilds.</title>
        <authorList>
            <consortium name="Lawrence Berkeley National Laboratory"/>
            <person name="Harder C.B."/>
            <person name="Miyauchi S."/>
            <person name="Viragh M."/>
            <person name="Kuo A."/>
            <person name="Thoen E."/>
            <person name="Andreopoulos B."/>
            <person name="Lu D."/>
            <person name="Skrede I."/>
            <person name="Drula E."/>
            <person name="Henrissat B."/>
            <person name="Morin E."/>
            <person name="Kohler A."/>
            <person name="Barry K."/>
            <person name="LaButti K."/>
            <person name="Morin E."/>
            <person name="Salamov A."/>
            <person name="Lipzen A."/>
            <person name="Mereny Z."/>
            <person name="Hegedus B."/>
            <person name="Baldrian P."/>
            <person name="Stursova M."/>
            <person name="Weitz H."/>
            <person name="Taylor A."/>
            <person name="Grigoriev I.V."/>
            <person name="Nagy L.G."/>
            <person name="Martin F."/>
            <person name="Kauserud H."/>
        </authorList>
    </citation>
    <scope>NUCLEOTIDE SEQUENCE</scope>
    <source>
        <strain evidence="2">CBHHK182m</strain>
    </source>
</reference>
<evidence type="ECO:0000313" key="2">
    <source>
        <dbReference type="EMBL" id="KAJ7749097.1"/>
    </source>
</evidence>
<gene>
    <name evidence="2" type="ORF">B0H16DRAFT_1725140</name>
</gene>
<protein>
    <submittedName>
        <fullName evidence="2">Uncharacterized protein</fullName>
    </submittedName>
</protein>
<comment type="caution">
    <text evidence="2">The sequence shown here is derived from an EMBL/GenBank/DDBJ whole genome shotgun (WGS) entry which is preliminary data.</text>
</comment>
<dbReference type="Proteomes" id="UP001215598">
    <property type="component" value="Unassembled WGS sequence"/>
</dbReference>
<proteinExistence type="predicted"/>
<evidence type="ECO:0000313" key="3">
    <source>
        <dbReference type="Proteomes" id="UP001215598"/>
    </source>
</evidence>
<evidence type="ECO:0000256" key="1">
    <source>
        <dbReference type="SAM" id="MobiDB-lite"/>
    </source>
</evidence>
<organism evidence="2 3">
    <name type="scientific">Mycena metata</name>
    <dbReference type="NCBI Taxonomy" id="1033252"/>
    <lineage>
        <taxon>Eukaryota</taxon>
        <taxon>Fungi</taxon>
        <taxon>Dikarya</taxon>
        <taxon>Basidiomycota</taxon>
        <taxon>Agaricomycotina</taxon>
        <taxon>Agaricomycetes</taxon>
        <taxon>Agaricomycetidae</taxon>
        <taxon>Agaricales</taxon>
        <taxon>Marasmiineae</taxon>
        <taxon>Mycenaceae</taxon>
        <taxon>Mycena</taxon>
    </lineage>
</organism>
<accession>A0AAD7IS29</accession>
<dbReference type="AlphaFoldDB" id="A0AAD7IS29"/>
<dbReference type="EMBL" id="JARKIB010000070">
    <property type="protein sequence ID" value="KAJ7749097.1"/>
    <property type="molecule type" value="Genomic_DNA"/>
</dbReference>